<dbReference type="EMBL" id="CP001734">
    <property type="protein sequence ID" value="ACV69098.1"/>
    <property type="molecule type" value="Genomic_DNA"/>
</dbReference>
<proteinExistence type="predicted"/>
<evidence type="ECO:0000313" key="4">
    <source>
        <dbReference type="Proteomes" id="UP000001052"/>
    </source>
</evidence>
<dbReference type="PANTHER" id="PTHR36932">
    <property type="entry name" value="CAPSULAR POLYSACCHARIDE BIOSYNTHESIS PROTEIN"/>
    <property type="match status" value="1"/>
</dbReference>
<organism evidence="3 4">
    <name type="scientific">Desulfohalobium retbaense (strain ATCC 49708 / DSM 5692 / JCM 16813 / HR100)</name>
    <dbReference type="NCBI Taxonomy" id="485915"/>
    <lineage>
        <taxon>Bacteria</taxon>
        <taxon>Pseudomonadati</taxon>
        <taxon>Thermodesulfobacteriota</taxon>
        <taxon>Desulfovibrionia</taxon>
        <taxon>Desulfovibrionales</taxon>
        <taxon>Desulfohalobiaceae</taxon>
        <taxon>Desulfohalobium</taxon>
    </lineage>
</organism>
<dbReference type="Pfam" id="PF00501">
    <property type="entry name" value="AMP-binding"/>
    <property type="match status" value="1"/>
</dbReference>
<evidence type="ECO:0000313" key="3">
    <source>
        <dbReference type="EMBL" id="ACV69098.1"/>
    </source>
</evidence>
<protein>
    <submittedName>
        <fullName evidence="3">Coenzyme F390 synthetase-like protein</fullName>
    </submittedName>
</protein>
<dbReference type="PANTHER" id="PTHR36932:SF1">
    <property type="entry name" value="CAPSULAR POLYSACCHARIDE BIOSYNTHESIS PROTEIN"/>
    <property type="match status" value="1"/>
</dbReference>
<feature type="domain" description="AMP-dependent synthetase/ligase" evidence="2">
    <location>
        <begin position="102"/>
        <end position="293"/>
    </location>
</feature>
<reference evidence="4" key="1">
    <citation type="submission" date="2009-09" db="EMBL/GenBank/DDBJ databases">
        <title>The complete chromosome of Desulfohalobium retbaense DSM 5692.</title>
        <authorList>
            <consortium name="US DOE Joint Genome Institute (JGI-PGF)"/>
            <person name="Lucas S."/>
            <person name="Copeland A."/>
            <person name="Lapidus A."/>
            <person name="Glavina del Rio T."/>
            <person name="Dalin E."/>
            <person name="Tice H."/>
            <person name="Bruce D."/>
            <person name="Goodwin L."/>
            <person name="Pitluck S."/>
            <person name="Kyrpides N."/>
            <person name="Mavromatis K."/>
            <person name="Ivanova N."/>
            <person name="Mikhailova N."/>
            <person name="Munk A.C."/>
            <person name="Brettin T."/>
            <person name="Detter J.C."/>
            <person name="Han C."/>
            <person name="Tapia R."/>
            <person name="Larimer F."/>
            <person name="Land M."/>
            <person name="Hauser L."/>
            <person name="Markowitz V."/>
            <person name="Cheng J.-F."/>
            <person name="Hugenholtz P."/>
            <person name="Woyke T."/>
            <person name="Wu D."/>
            <person name="Spring S."/>
            <person name="Klenk H.-P."/>
            <person name="Eisen J.A."/>
        </authorList>
    </citation>
    <scope>NUCLEOTIDE SEQUENCE [LARGE SCALE GENOMIC DNA]</scope>
    <source>
        <strain evidence="4">DSM 5692</strain>
    </source>
</reference>
<evidence type="ECO:0000256" key="1">
    <source>
        <dbReference type="SAM" id="MobiDB-lite"/>
    </source>
</evidence>
<dbReference type="RefSeq" id="WP_015752241.1">
    <property type="nucleotide sequence ID" value="NC_013223.1"/>
</dbReference>
<dbReference type="InterPro" id="IPR042099">
    <property type="entry name" value="ANL_N_sf"/>
</dbReference>
<dbReference type="KEGG" id="drt:Dret_1814"/>
<sequence length="457" mass="50156">MPVTQLESWISLQIDLPRKTVLSRTALRRWQLDRLRATVDLARTHSPWYRKRLQDTVLPETEDPTVLVQALPLTTAEDIRAHGPEMLCCSQAAIERIITLESSGTSAAPKRIFFTSDDLKATKGFFQYGMRLVVGPDDKVLVLLPCQRDNDVGNLLVAALNEAGIASRAHWPPHDPEALARAVHEHEAHCLVGLPQHILALARHPRSGLAAAHLKSILLCSDYTDPCVREAIAAGLSCRVHIHYGSTESGLGAAVECKEGLGCHIRENDLLFEIIDPDTGVVLPPDTVGEIVFTTLTRTGMPLLRYRTGDIGRLKSQRCSCGSILTRLTDLQGRLDNAITFPGQGTLSLAALDQALLAQPTITSYEAAVYDPPDATPESPPRLALDLVVRPGSQRTGEDLARQALLTVPVLRQTVLAGQLTLEISTTEVPFERSHTAKRSLSDKRHLSQREYHAQRS</sequence>
<dbReference type="eggNOG" id="COG1541">
    <property type="taxonomic scope" value="Bacteria"/>
</dbReference>
<dbReference type="AlphaFoldDB" id="C8X3V1"/>
<accession>C8X3V1</accession>
<dbReference type="InterPro" id="IPR000873">
    <property type="entry name" value="AMP-dep_synth/lig_dom"/>
</dbReference>
<dbReference type="OrthoDB" id="5484550at2"/>
<feature type="region of interest" description="Disordered" evidence="1">
    <location>
        <begin position="431"/>
        <end position="457"/>
    </location>
</feature>
<keyword evidence="4" id="KW-1185">Reference proteome</keyword>
<dbReference type="Proteomes" id="UP000001052">
    <property type="component" value="Chromosome"/>
</dbReference>
<dbReference type="HOGENOM" id="CLU_035301_0_0_7"/>
<dbReference type="STRING" id="485915.Dret_1814"/>
<dbReference type="Gene3D" id="3.40.50.12780">
    <property type="entry name" value="N-terminal domain of ligase-like"/>
    <property type="match status" value="1"/>
</dbReference>
<reference evidence="3 4" key="2">
    <citation type="journal article" date="2010" name="Stand. Genomic Sci.">
        <title>Complete genome sequence of Desulfohalobium retbaense type strain (HR(100)).</title>
        <authorList>
            <person name="Spring S."/>
            <person name="Nolan M."/>
            <person name="Lapidus A."/>
            <person name="Glavina Del Rio T."/>
            <person name="Copeland A."/>
            <person name="Tice H."/>
            <person name="Cheng J.F."/>
            <person name="Lucas S."/>
            <person name="Land M."/>
            <person name="Chen F."/>
            <person name="Bruce D."/>
            <person name="Goodwin L."/>
            <person name="Pitluck S."/>
            <person name="Ivanova N."/>
            <person name="Mavromatis K."/>
            <person name="Mikhailova N."/>
            <person name="Pati A."/>
            <person name="Chen A."/>
            <person name="Palaniappan K."/>
            <person name="Hauser L."/>
            <person name="Chang Y.J."/>
            <person name="Jeffries C.D."/>
            <person name="Munk C."/>
            <person name="Kiss H."/>
            <person name="Chain P."/>
            <person name="Han C."/>
            <person name="Brettin T."/>
            <person name="Detter J.C."/>
            <person name="Schuler E."/>
            <person name="Goker M."/>
            <person name="Rohde M."/>
            <person name="Bristow J."/>
            <person name="Eisen J.A."/>
            <person name="Markowitz V."/>
            <person name="Hugenholtz P."/>
            <person name="Kyrpides N.C."/>
            <person name="Klenk H.P."/>
        </authorList>
    </citation>
    <scope>NUCLEOTIDE SEQUENCE [LARGE SCALE GENOMIC DNA]</scope>
    <source>
        <strain evidence="3 4">DSM 5692</strain>
    </source>
</reference>
<evidence type="ECO:0000259" key="2">
    <source>
        <dbReference type="Pfam" id="PF00501"/>
    </source>
</evidence>
<dbReference type="NCBIfam" id="NF045666">
    <property type="entry name" value="DVU1553_fam_AMP"/>
    <property type="match status" value="1"/>
</dbReference>
<dbReference type="SUPFAM" id="SSF56801">
    <property type="entry name" value="Acetyl-CoA synthetase-like"/>
    <property type="match status" value="1"/>
</dbReference>
<gene>
    <name evidence="3" type="ordered locus">Dret_1814</name>
</gene>
<name>C8X3V1_DESRD</name>
<dbReference type="InterPro" id="IPR053158">
    <property type="entry name" value="CapK_Type1_Caps_Biosynth"/>
</dbReference>